<dbReference type="GO" id="GO:0003916">
    <property type="term" value="F:DNA topoisomerase activity"/>
    <property type="evidence" value="ECO:0007669"/>
    <property type="project" value="InterPro"/>
</dbReference>
<keyword evidence="1" id="KW-0472">Membrane</keyword>
<proteinExistence type="predicted"/>
<evidence type="ECO:0000256" key="1">
    <source>
        <dbReference type="SAM" id="Phobius"/>
    </source>
</evidence>
<dbReference type="InterPro" id="IPR052906">
    <property type="entry name" value="Type_IV_Methyl-Rstrct_Enzyme"/>
</dbReference>
<feature type="domain" description="DNA topoisomerase type IA zn finger" evidence="2">
    <location>
        <begin position="246"/>
        <end position="282"/>
    </location>
</feature>
<accession>A0A3E1RI55</accession>
<dbReference type="PANTHER" id="PTHR30015:SF7">
    <property type="entry name" value="TYPE IV METHYL-DIRECTED RESTRICTION ENZYME ECOKMRR"/>
    <property type="match status" value="1"/>
</dbReference>
<dbReference type="GO" id="GO:0006265">
    <property type="term" value="P:DNA topological change"/>
    <property type="evidence" value="ECO:0007669"/>
    <property type="project" value="InterPro"/>
</dbReference>
<comment type="caution">
    <text evidence="4">The sequence shown here is derived from an EMBL/GenBank/DDBJ whole genome shotgun (WGS) entry which is preliminary data.</text>
</comment>
<dbReference type="Gene3D" id="3.40.1350.10">
    <property type="match status" value="1"/>
</dbReference>
<reference evidence="4 5" key="1">
    <citation type="submission" date="2018-05" db="EMBL/GenBank/DDBJ databases">
        <title>Rhodoferax soyangensis sp.nov., isolated from an oligotrophic freshwater lake.</title>
        <authorList>
            <person name="Park M."/>
        </authorList>
    </citation>
    <scope>NUCLEOTIDE SEQUENCE [LARGE SCALE GENOMIC DNA]</scope>
    <source>
        <strain evidence="4 5">IMCC26218</strain>
    </source>
</reference>
<dbReference type="RefSeq" id="WP_117175064.1">
    <property type="nucleotide sequence ID" value="NZ_QFZK01000002.1"/>
</dbReference>
<keyword evidence="1" id="KW-0812">Transmembrane</keyword>
<dbReference type="Gene3D" id="3.30.65.10">
    <property type="entry name" value="Bacterial Topoisomerase I, domain 1"/>
    <property type="match status" value="1"/>
</dbReference>
<feature type="domain" description="Restriction endonuclease type IV Mrr" evidence="3">
    <location>
        <begin position="107"/>
        <end position="218"/>
    </location>
</feature>
<gene>
    <name evidence="4" type="ORF">DIC66_03680</name>
</gene>
<evidence type="ECO:0000313" key="4">
    <source>
        <dbReference type="EMBL" id="RFO98290.1"/>
    </source>
</evidence>
<dbReference type="Pfam" id="PF01396">
    <property type="entry name" value="Zn_ribbon_Top1"/>
    <property type="match status" value="1"/>
</dbReference>
<keyword evidence="4" id="KW-0255">Endonuclease</keyword>
<feature type="transmembrane region" description="Helical" evidence="1">
    <location>
        <begin position="20"/>
        <end position="40"/>
    </location>
</feature>
<dbReference type="SUPFAM" id="SSF57783">
    <property type="entry name" value="Zinc beta-ribbon"/>
    <property type="match status" value="1"/>
</dbReference>
<dbReference type="InterPro" id="IPR011335">
    <property type="entry name" value="Restrct_endonuc-II-like"/>
</dbReference>
<keyword evidence="1" id="KW-1133">Transmembrane helix</keyword>
<evidence type="ECO:0000259" key="2">
    <source>
        <dbReference type="Pfam" id="PF01396"/>
    </source>
</evidence>
<evidence type="ECO:0000259" key="3">
    <source>
        <dbReference type="Pfam" id="PF04471"/>
    </source>
</evidence>
<organism evidence="4 5">
    <name type="scientific">Rhodoferax lacus</name>
    <dbReference type="NCBI Taxonomy" id="2184758"/>
    <lineage>
        <taxon>Bacteria</taxon>
        <taxon>Pseudomonadati</taxon>
        <taxon>Pseudomonadota</taxon>
        <taxon>Betaproteobacteria</taxon>
        <taxon>Burkholderiales</taxon>
        <taxon>Comamonadaceae</taxon>
        <taxon>Rhodoferax</taxon>
    </lineage>
</organism>
<dbReference type="InterPro" id="IPR011856">
    <property type="entry name" value="tRNA_endonuc-like_dom_sf"/>
</dbReference>
<keyword evidence="5" id="KW-1185">Reference proteome</keyword>
<dbReference type="InterPro" id="IPR013498">
    <property type="entry name" value="Topo_IA_Znf"/>
</dbReference>
<sequence length="283" mass="29477">MARRGKTSPLEDVFELVAMLPWWGGVAAAIALYVGLHAYASQVVAPVTTTPQLVGSVSGTIFRTIAGFFQYILPVICLGAAAASAWKASQRKSLVQGVTASTSASSLDGMTWLEFEGLVGEAFRQKGYKVLELGGAGPDGGVDLVLTKGSEKLFVQCKQWKAFKVGVDVVRQLYGVMAAKGAAGGFVVTSGKFTTDALEFARGRNVTLLDGDRLFAMLQAAKAGRKAGISSATAQVAAAPLAAPGCPVCGSAMVKREAKRGTNAGNAFWGCSKYPKCRGTVQI</sequence>
<dbReference type="GO" id="GO:0009307">
    <property type="term" value="P:DNA restriction-modification system"/>
    <property type="evidence" value="ECO:0007669"/>
    <property type="project" value="InterPro"/>
</dbReference>
<dbReference type="AlphaFoldDB" id="A0A3E1RI55"/>
<evidence type="ECO:0000313" key="5">
    <source>
        <dbReference type="Proteomes" id="UP000260665"/>
    </source>
</evidence>
<dbReference type="PANTHER" id="PTHR30015">
    <property type="entry name" value="MRR RESTRICTION SYSTEM PROTEIN"/>
    <property type="match status" value="1"/>
</dbReference>
<dbReference type="Pfam" id="PF04471">
    <property type="entry name" value="Mrr_cat"/>
    <property type="match status" value="1"/>
</dbReference>
<keyword evidence="4" id="KW-0378">Hydrolase</keyword>
<dbReference type="EMBL" id="QFZK01000002">
    <property type="protein sequence ID" value="RFO98290.1"/>
    <property type="molecule type" value="Genomic_DNA"/>
</dbReference>
<dbReference type="GO" id="GO:0015666">
    <property type="term" value="F:restriction endodeoxyribonuclease activity"/>
    <property type="evidence" value="ECO:0007669"/>
    <property type="project" value="TreeGrafter"/>
</dbReference>
<dbReference type="OrthoDB" id="5782056at2"/>
<keyword evidence="4" id="KW-0540">Nuclease</keyword>
<dbReference type="SUPFAM" id="SSF52980">
    <property type="entry name" value="Restriction endonuclease-like"/>
    <property type="match status" value="1"/>
</dbReference>
<feature type="transmembrane region" description="Helical" evidence="1">
    <location>
        <begin position="60"/>
        <end position="83"/>
    </location>
</feature>
<name>A0A3E1RI55_9BURK</name>
<protein>
    <submittedName>
        <fullName evidence="4">Restriction endonuclease</fullName>
    </submittedName>
</protein>
<dbReference type="GO" id="GO:0003677">
    <property type="term" value="F:DNA binding"/>
    <property type="evidence" value="ECO:0007669"/>
    <property type="project" value="InterPro"/>
</dbReference>
<dbReference type="Proteomes" id="UP000260665">
    <property type="component" value="Unassembled WGS sequence"/>
</dbReference>
<dbReference type="InterPro" id="IPR007560">
    <property type="entry name" value="Restrct_endonuc_IV_Mrr"/>
</dbReference>
<dbReference type="GO" id="GO:0005694">
    <property type="term" value="C:chromosome"/>
    <property type="evidence" value="ECO:0007669"/>
    <property type="project" value="InterPro"/>
</dbReference>